<dbReference type="Gene3D" id="2.30.110.10">
    <property type="entry name" value="Electron Transport, Fmn-binding Protein, Chain A"/>
    <property type="match status" value="1"/>
</dbReference>
<dbReference type="PANTHER" id="PTHR35802">
    <property type="entry name" value="PROTEASE SYNTHASE AND SPORULATION PROTEIN PAI 2"/>
    <property type="match status" value="1"/>
</dbReference>
<evidence type="ECO:0000313" key="3">
    <source>
        <dbReference type="Proteomes" id="UP000294498"/>
    </source>
</evidence>
<proteinExistence type="predicted"/>
<sequence length="210" mass="23742">MHKIMYIPRRYEEKDRASILDHLRTHSFAILVSVMEGRPIGTHIPLLTVEEGDTLFLVGHISRGNEQKHALVEGATVLAIFPGPHAYVSPRWYTKMMVPTWNYLSVHAYGTVELMEGEALAAAVTAMVDHYEHGMPRPVHVSEIPEKSFQDDLRGIVGFRIRVTELQAVAKLSQNRDDESYHNVARELDQSGDASARDVAAEMRKRRDIS</sequence>
<dbReference type="AlphaFoldDB" id="A0A4R8DEV8"/>
<gene>
    <name evidence="2" type="ORF">EDB95_3575</name>
</gene>
<keyword evidence="3" id="KW-1185">Reference proteome</keyword>
<dbReference type="InterPro" id="IPR012349">
    <property type="entry name" value="Split_barrel_FMN-bd"/>
</dbReference>
<evidence type="ECO:0000256" key="1">
    <source>
        <dbReference type="SAM" id="MobiDB-lite"/>
    </source>
</evidence>
<dbReference type="EMBL" id="SODV01000002">
    <property type="protein sequence ID" value="TDW95764.1"/>
    <property type="molecule type" value="Genomic_DNA"/>
</dbReference>
<comment type="caution">
    <text evidence="2">The sequence shown here is derived from an EMBL/GenBank/DDBJ whole genome shotgun (WGS) entry which is preliminary data.</text>
</comment>
<evidence type="ECO:0000313" key="2">
    <source>
        <dbReference type="EMBL" id="TDW95764.1"/>
    </source>
</evidence>
<dbReference type="PIRSF" id="PIRSF010372">
    <property type="entry name" value="PaiB"/>
    <property type="match status" value="1"/>
</dbReference>
<dbReference type="Pfam" id="PF04299">
    <property type="entry name" value="FMN_bind_2"/>
    <property type="match status" value="1"/>
</dbReference>
<organism evidence="2 3">
    <name type="scientific">Dinghuibacter silviterrae</name>
    <dbReference type="NCBI Taxonomy" id="1539049"/>
    <lineage>
        <taxon>Bacteria</taxon>
        <taxon>Pseudomonadati</taxon>
        <taxon>Bacteroidota</taxon>
        <taxon>Chitinophagia</taxon>
        <taxon>Chitinophagales</taxon>
        <taxon>Chitinophagaceae</taxon>
        <taxon>Dinghuibacter</taxon>
    </lineage>
</organism>
<dbReference type="Proteomes" id="UP000294498">
    <property type="component" value="Unassembled WGS sequence"/>
</dbReference>
<reference evidence="2 3" key="1">
    <citation type="submission" date="2019-03" db="EMBL/GenBank/DDBJ databases">
        <title>Genomic Encyclopedia of Type Strains, Phase IV (KMG-IV): sequencing the most valuable type-strain genomes for metagenomic binning, comparative biology and taxonomic classification.</title>
        <authorList>
            <person name="Goeker M."/>
        </authorList>
    </citation>
    <scope>NUCLEOTIDE SEQUENCE [LARGE SCALE GENOMIC DNA]</scope>
    <source>
        <strain evidence="2 3">DSM 100059</strain>
    </source>
</reference>
<dbReference type="PANTHER" id="PTHR35802:SF1">
    <property type="entry name" value="PROTEASE SYNTHASE AND SPORULATION PROTEIN PAI 2"/>
    <property type="match status" value="1"/>
</dbReference>
<accession>A0A4R8DEV8</accession>
<dbReference type="InterPro" id="IPR007396">
    <property type="entry name" value="TR_PAI2-type"/>
</dbReference>
<feature type="region of interest" description="Disordered" evidence="1">
    <location>
        <begin position="187"/>
        <end position="210"/>
    </location>
</feature>
<dbReference type="SUPFAM" id="SSF50475">
    <property type="entry name" value="FMN-binding split barrel"/>
    <property type="match status" value="1"/>
</dbReference>
<name>A0A4R8DEV8_9BACT</name>
<protein>
    <submittedName>
        <fullName evidence="2">PaiB family negative transcriptional regulator</fullName>
    </submittedName>
</protein>